<dbReference type="OrthoDB" id="9062832at2"/>
<keyword evidence="4" id="KW-1185">Reference proteome</keyword>
<keyword evidence="3" id="KW-0808">Transferase</keyword>
<gene>
    <name evidence="3" type="ORF">VSU01S_04080</name>
</gene>
<proteinExistence type="predicted"/>
<accession>A0A511QLH6</accession>
<dbReference type="CDD" id="cd03801">
    <property type="entry name" value="GT4_PimA-like"/>
    <property type="match status" value="1"/>
</dbReference>
<evidence type="ECO:0000259" key="2">
    <source>
        <dbReference type="Pfam" id="PF13439"/>
    </source>
</evidence>
<dbReference type="GO" id="GO:0016757">
    <property type="term" value="F:glycosyltransferase activity"/>
    <property type="evidence" value="ECO:0007669"/>
    <property type="project" value="InterPro"/>
</dbReference>
<feature type="domain" description="Glycosyltransferase subfamily 4-like N-terminal" evidence="2">
    <location>
        <begin position="13"/>
        <end position="133"/>
    </location>
</feature>
<dbReference type="Proteomes" id="UP000321113">
    <property type="component" value="Unassembled WGS sequence"/>
</dbReference>
<evidence type="ECO:0000313" key="3">
    <source>
        <dbReference type="EMBL" id="GEM78163.1"/>
    </source>
</evidence>
<name>A0A511QLH6_9VIBR</name>
<evidence type="ECO:0000313" key="4">
    <source>
        <dbReference type="Proteomes" id="UP000321113"/>
    </source>
</evidence>
<dbReference type="InterPro" id="IPR028098">
    <property type="entry name" value="Glyco_trans_4-like_N"/>
</dbReference>
<dbReference type="EMBL" id="BJXK01000002">
    <property type="protein sequence ID" value="GEM78163.1"/>
    <property type="molecule type" value="Genomic_DNA"/>
</dbReference>
<dbReference type="GO" id="GO:1901135">
    <property type="term" value="P:carbohydrate derivative metabolic process"/>
    <property type="evidence" value="ECO:0007669"/>
    <property type="project" value="UniProtKB-ARBA"/>
</dbReference>
<comment type="caution">
    <text evidence="3">The sequence shown here is derived from an EMBL/GenBank/DDBJ whole genome shotgun (WGS) entry which is preliminary data.</text>
</comment>
<feature type="domain" description="Glycosyl transferase family 1" evidence="1">
    <location>
        <begin position="159"/>
        <end position="315"/>
    </location>
</feature>
<reference evidence="3 4" key="1">
    <citation type="submission" date="2019-07" db="EMBL/GenBank/DDBJ databases">
        <title>Whole genome shotgun sequence of Vibrio superstes NBRC 103154.</title>
        <authorList>
            <person name="Hosoyama A."/>
            <person name="Uohara A."/>
            <person name="Ohji S."/>
            <person name="Ichikawa N."/>
        </authorList>
    </citation>
    <scope>NUCLEOTIDE SEQUENCE [LARGE SCALE GENOMIC DNA]</scope>
    <source>
        <strain evidence="3 4">NBRC 103154</strain>
    </source>
</reference>
<protein>
    <submittedName>
        <fullName evidence="3">Glycosyl transferase</fullName>
    </submittedName>
</protein>
<sequence length="340" mass="38116">MHICHVNLASGFSGGERQTLEMIKQQLRLGLRLTLVVNPKSPLFEEVKGLGCRVYTAKKFWNLHLSLRSNTFDIVHVHDGKAVHWAYLQNILYRVPYIITRRIDNPVKTKSYRQYRAASALVGLSSAICDCLKVASPNSRIEKIPSSPVTYPVNDRKVQEIRRKFDNKLLVIQAANMYEHKGFDVSIRAAKIVGRTHPNVQFVFLGDGRMRQELEKQASTLTNVYFAGKQSNMGDWFVAADLMVHPAYSEGLGSVILEALECDLPVIATRAGGIPDIIEDGVNGILVDVGDADELAEKILSFLGSEAKNRLMVKNIASSLKEFRIEHTAKKYNEIYQSLS</sequence>
<dbReference type="SUPFAM" id="SSF53756">
    <property type="entry name" value="UDP-Glycosyltransferase/glycogen phosphorylase"/>
    <property type="match status" value="1"/>
</dbReference>
<dbReference type="InterPro" id="IPR001296">
    <property type="entry name" value="Glyco_trans_1"/>
</dbReference>
<dbReference type="PANTHER" id="PTHR12526">
    <property type="entry name" value="GLYCOSYLTRANSFERASE"/>
    <property type="match status" value="1"/>
</dbReference>
<dbReference type="Gene3D" id="3.40.50.2000">
    <property type="entry name" value="Glycogen Phosphorylase B"/>
    <property type="match status" value="2"/>
</dbReference>
<dbReference type="Pfam" id="PF00534">
    <property type="entry name" value="Glycos_transf_1"/>
    <property type="match status" value="1"/>
</dbReference>
<dbReference type="Pfam" id="PF13439">
    <property type="entry name" value="Glyco_transf_4"/>
    <property type="match status" value="1"/>
</dbReference>
<evidence type="ECO:0000259" key="1">
    <source>
        <dbReference type="Pfam" id="PF00534"/>
    </source>
</evidence>
<organism evidence="3 4">
    <name type="scientific">Vibrio superstes NBRC 103154</name>
    <dbReference type="NCBI Taxonomy" id="1219062"/>
    <lineage>
        <taxon>Bacteria</taxon>
        <taxon>Pseudomonadati</taxon>
        <taxon>Pseudomonadota</taxon>
        <taxon>Gammaproteobacteria</taxon>
        <taxon>Vibrionales</taxon>
        <taxon>Vibrionaceae</taxon>
        <taxon>Vibrio</taxon>
    </lineage>
</organism>
<dbReference type="AlphaFoldDB" id="A0A511QLH6"/>